<organism evidence="12 13">
    <name type="scientific">Mya arenaria</name>
    <name type="common">Soft-shell clam</name>
    <dbReference type="NCBI Taxonomy" id="6604"/>
    <lineage>
        <taxon>Eukaryota</taxon>
        <taxon>Metazoa</taxon>
        <taxon>Spiralia</taxon>
        <taxon>Lophotrochozoa</taxon>
        <taxon>Mollusca</taxon>
        <taxon>Bivalvia</taxon>
        <taxon>Autobranchia</taxon>
        <taxon>Heteroconchia</taxon>
        <taxon>Euheterodonta</taxon>
        <taxon>Imparidentia</taxon>
        <taxon>Neoheterodontei</taxon>
        <taxon>Myida</taxon>
        <taxon>Myoidea</taxon>
        <taxon>Myidae</taxon>
        <taxon>Mya</taxon>
    </lineage>
</organism>
<dbReference type="SUPFAM" id="SSF63380">
    <property type="entry name" value="Riboflavin synthase domain-like"/>
    <property type="match status" value="1"/>
</dbReference>
<feature type="binding site" evidence="9">
    <location>
        <begin position="475"/>
        <end position="476"/>
    </location>
    <ligand>
        <name>NADP(+)</name>
        <dbReference type="ChEBI" id="CHEBI:58349"/>
    </ligand>
</feature>
<dbReference type="InterPro" id="IPR001094">
    <property type="entry name" value="Flavdoxin-like"/>
</dbReference>
<dbReference type="Proteomes" id="UP001164746">
    <property type="component" value="Chromosome 17"/>
</dbReference>
<dbReference type="PROSITE" id="PS50902">
    <property type="entry name" value="FLAVODOXIN_LIKE"/>
    <property type="match status" value="1"/>
</dbReference>
<dbReference type="SUPFAM" id="SSF52343">
    <property type="entry name" value="Ferredoxin reductase-like, C-terminal NADP-linked domain"/>
    <property type="match status" value="1"/>
</dbReference>
<dbReference type="Gene3D" id="3.40.50.360">
    <property type="match status" value="1"/>
</dbReference>
<comment type="function">
    <text evidence="9">NADPH-dependent reductase which is a central component of the cytosolic iron-sulfur (Fe-S) protein assembly (CIA) machinery. Transfers electrons from NADPH via its FAD and FMN prosthetic groups to the [2Fe-2S] cluster of the anamorsin/DRE2 homolog, another key component of the CIA machinery. In turn, this reduced cluster provides electrons for assembly of cytosolic iron-sulfur cluster proteins.</text>
</comment>
<evidence type="ECO:0000256" key="6">
    <source>
        <dbReference type="ARBA" id="ARBA00022827"/>
    </source>
</evidence>
<comment type="cofactor">
    <cofactor evidence="2 9">
        <name>FAD</name>
        <dbReference type="ChEBI" id="CHEBI:57692"/>
    </cofactor>
</comment>
<comment type="catalytic activity">
    <reaction evidence="9">
        <text>2 oxidized [2Fe-2S]-[protein] + NADPH = 2 reduced [2Fe-2S]-[protein] + NADP(+) + H(+)</text>
        <dbReference type="Rhea" id="RHEA:67716"/>
        <dbReference type="Rhea" id="RHEA-COMP:17327"/>
        <dbReference type="Rhea" id="RHEA-COMP:17328"/>
        <dbReference type="ChEBI" id="CHEBI:15378"/>
        <dbReference type="ChEBI" id="CHEBI:33737"/>
        <dbReference type="ChEBI" id="CHEBI:33738"/>
        <dbReference type="ChEBI" id="CHEBI:57783"/>
        <dbReference type="ChEBI" id="CHEBI:58349"/>
    </reaction>
</comment>
<feature type="binding site" evidence="9">
    <location>
        <position position="153"/>
    </location>
    <ligand>
        <name>FMN</name>
        <dbReference type="ChEBI" id="CHEBI:58210"/>
    </ligand>
</feature>
<feature type="domain" description="Flavodoxin-like" evidence="10">
    <location>
        <begin position="27"/>
        <end position="171"/>
    </location>
</feature>
<dbReference type="EC" id="1.18.1.-" evidence="9"/>
<dbReference type="InterPro" id="IPR017938">
    <property type="entry name" value="Riboflavin_synthase-like_b-brl"/>
</dbReference>
<feature type="binding site" evidence="9">
    <location>
        <position position="420"/>
    </location>
    <ligand>
        <name>NADP(+)</name>
        <dbReference type="ChEBI" id="CHEBI:58349"/>
    </ligand>
</feature>
<evidence type="ECO:0000256" key="9">
    <source>
        <dbReference type="HAMAP-Rule" id="MF_03178"/>
    </source>
</evidence>
<dbReference type="InterPro" id="IPR023173">
    <property type="entry name" value="NADPH_Cyt_P450_Rdtase_alpha"/>
</dbReference>
<dbReference type="Pfam" id="PF00175">
    <property type="entry name" value="NAD_binding_1"/>
    <property type="match status" value="1"/>
</dbReference>
<comment type="subcellular location">
    <subcellularLocation>
        <location evidence="9">Cytoplasm</location>
    </subcellularLocation>
</comment>
<dbReference type="PRINTS" id="PR00371">
    <property type="entry name" value="FPNCR"/>
</dbReference>
<evidence type="ECO:0000256" key="4">
    <source>
        <dbReference type="ARBA" id="ARBA00022630"/>
    </source>
</evidence>
<dbReference type="InterPro" id="IPR028879">
    <property type="entry name" value="NDOR1"/>
</dbReference>
<evidence type="ECO:0000256" key="7">
    <source>
        <dbReference type="ARBA" id="ARBA00022857"/>
    </source>
</evidence>
<dbReference type="InterPro" id="IPR017927">
    <property type="entry name" value="FAD-bd_FR_type"/>
</dbReference>
<dbReference type="Gene3D" id="3.40.50.80">
    <property type="entry name" value="Nucleotide-binding domain of ferredoxin-NADP reductase (FNR) module"/>
    <property type="match status" value="1"/>
</dbReference>
<dbReference type="PRINTS" id="PR00369">
    <property type="entry name" value="FLAVODOXIN"/>
</dbReference>
<dbReference type="Gene3D" id="2.40.30.10">
    <property type="entry name" value="Translation factors"/>
    <property type="match status" value="1"/>
</dbReference>
<dbReference type="InterPro" id="IPR039261">
    <property type="entry name" value="FNR_nucleotide-bd"/>
</dbReference>
<feature type="binding site" evidence="9">
    <location>
        <begin position="118"/>
        <end position="127"/>
    </location>
    <ligand>
        <name>FMN</name>
        <dbReference type="ChEBI" id="CHEBI:58210"/>
    </ligand>
</feature>
<proteinExistence type="inferred from homology"/>
<comment type="similarity">
    <text evidence="9">Belongs to the NADPH-dependent diflavin oxidoreductase NDOR1 family.</text>
</comment>
<comment type="similarity">
    <text evidence="9">In the N-terminal section; belongs to the flavodoxin family.</text>
</comment>
<dbReference type="PROSITE" id="PS51384">
    <property type="entry name" value="FAD_FR"/>
    <property type="match status" value="1"/>
</dbReference>
<keyword evidence="5 9" id="KW-0288">FMN</keyword>
<dbReference type="Pfam" id="PF00667">
    <property type="entry name" value="FAD_binding_1"/>
    <property type="match status" value="1"/>
</dbReference>
<dbReference type="PANTHER" id="PTHR19384">
    <property type="entry name" value="NITRIC OXIDE SYNTHASE-RELATED"/>
    <property type="match status" value="1"/>
</dbReference>
<evidence type="ECO:0000313" key="12">
    <source>
        <dbReference type="EMBL" id="WAR31737.1"/>
    </source>
</evidence>
<feature type="binding site" evidence="9">
    <location>
        <position position="549"/>
    </location>
    <ligand>
        <name>FAD</name>
        <dbReference type="ChEBI" id="CHEBI:57692"/>
    </ligand>
</feature>
<feature type="binding site" evidence="9">
    <location>
        <begin position="33"/>
        <end position="38"/>
    </location>
    <ligand>
        <name>FMN</name>
        <dbReference type="ChEBI" id="CHEBI:58210"/>
    </ligand>
</feature>
<evidence type="ECO:0000256" key="1">
    <source>
        <dbReference type="ARBA" id="ARBA00001917"/>
    </source>
</evidence>
<keyword evidence="3 9" id="KW-0963">Cytoplasm</keyword>
<evidence type="ECO:0000256" key="5">
    <source>
        <dbReference type="ARBA" id="ARBA00022643"/>
    </source>
</evidence>
<dbReference type="InterPro" id="IPR001433">
    <property type="entry name" value="OxRdtase_FAD/NAD-bd"/>
</dbReference>
<dbReference type="PANTHER" id="PTHR19384:SF10">
    <property type="entry name" value="NADPH-DEPENDENT DIFLAVIN OXIDOREDUCTASE 1"/>
    <property type="match status" value="1"/>
</dbReference>
<dbReference type="InterPro" id="IPR029039">
    <property type="entry name" value="Flavoprotein-like_sf"/>
</dbReference>
<keyword evidence="8 9" id="KW-0560">Oxidoreductase</keyword>
<protein>
    <recommendedName>
        <fullName evidence="9">NADPH-dependent diflavin oxidoreductase 1</fullName>
        <ecNumber evidence="9">1.18.1.-</ecNumber>
    </recommendedName>
    <alternativeName>
        <fullName evidence="9">NADPH-dependent FMN and FAD-containing oxidoreductase</fullName>
    </alternativeName>
</protein>
<dbReference type="EMBL" id="CP111028">
    <property type="protein sequence ID" value="WAR31737.1"/>
    <property type="molecule type" value="Genomic_DNA"/>
</dbReference>
<comment type="caution">
    <text evidence="9">Lacks conserved residue(s) required for the propagation of feature annotation.</text>
</comment>
<evidence type="ECO:0000256" key="2">
    <source>
        <dbReference type="ARBA" id="ARBA00001974"/>
    </source>
</evidence>
<keyword evidence="4 9" id="KW-0285">Flavoprotein</keyword>
<keyword evidence="6 9" id="KW-0274">FAD</keyword>
<evidence type="ECO:0000256" key="8">
    <source>
        <dbReference type="ARBA" id="ARBA00023002"/>
    </source>
</evidence>
<feature type="binding site" evidence="9">
    <location>
        <begin position="377"/>
        <end position="380"/>
    </location>
    <ligand>
        <name>FAD</name>
        <dbReference type="ChEBI" id="CHEBI:57692"/>
    </ligand>
</feature>
<dbReference type="SUPFAM" id="SSF52218">
    <property type="entry name" value="Flavoproteins"/>
    <property type="match status" value="1"/>
</dbReference>
<comment type="cofactor">
    <cofactor evidence="1 9">
        <name>FMN</name>
        <dbReference type="ChEBI" id="CHEBI:58210"/>
    </cofactor>
</comment>
<feature type="binding site" evidence="9">
    <location>
        <begin position="80"/>
        <end position="83"/>
    </location>
    <ligand>
        <name>FMN</name>
        <dbReference type="ChEBI" id="CHEBI:58210"/>
    </ligand>
</feature>
<keyword evidence="7 9" id="KW-0521">NADP</keyword>
<feature type="domain" description="FAD-binding FR-type" evidence="11">
    <location>
        <begin position="229"/>
        <end position="406"/>
    </location>
</feature>
<gene>
    <name evidence="12" type="ORF">MAR_034279</name>
</gene>
<evidence type="ECO:0000259" key="11">
    <source>
        <dbReference type="PROSITE" id="PS51384"/>
    </source>
</evidence>
<dbReference type="InterPro" id="IPR003097">
    <property type="entry name" value="CysJ-like_FAD-binding"/>
</dbReference>
<evidence type="ECO:0000313" key="13">
    <source>
        <dbReference type="Proteomes" id="UP001164746"/>
    </source>
</evidence>
<dbReference type="InterPro" id="IPR001709">
    <property type="entry name" value="Flavoprot_Pyr_Nucl_cyt_Rdtase"/>
</dbReference>
<accession>A0ABY7GEG2</accession>
<evidence type="ECO:0000256" key="3">
    <source>
        <dbReference type="ARBA" id="ARBA00022490"/>
    </source>
</evidence>
<dbReference type="HAMAP" id="MF_03178">
    <property type="entry name" value="NDOR1"/>
    <property type="match status" value="1"/>
</dbReference>
<comment type="similarity">
    <text evidence="9">In the C-terminal section; belongs to the flavoprotein pyridine nucleotide cytochrome reductase family.</text>
</comment>
<dbReference type="Gene3D" id="1.20.990.10">
    <property type="entry name" value="NADPH-cytochrome p450 Reductase, Chain A, domain 3"/>
    <property type="match status" value="1"/>
</dbReference>
<dbReference type="Pfam" id="PF00258">
    <property type="entry name" value="Flavodoxin_1"/>
    <property type="match status" value="1"/>
</dbReference>
<evidence type="ECO:0000259" key="10">
    <source>
        <dbReference type="PROSITE" id="PS50902"/>
    </source>
</evidence>
<dbReference type="InterPro" id="IPR008254">
    <property type="entry name" value="Flavodoxin/NO_synth"/>
</dbReference>
<reference evidence="12" key="1">
    <citation type="submission" date="2022-11" db="EMBL/GenBank/DDBJ databases">
        <title>Centuries of genome instability and evolution in soft-shell clam transmissible cancer (bioRxiv).</title>
        <authorList>
            <person name="Hart S.F.M."/>
            <person name="Yonemitsu M.A."/>
            <person name="Giersch R.M."/>
            <person name="Beal B.F."/>
            <person name="Arriagada G."/>
            <person name="Davis B.W."/>
            <person name="Ostrander E.A."/>
            <person name="Goff S.P."/>
            <person name="Metzger M.J."/>
        </authorList>
    </citation>
    <scope>NUCLEOTIDE SEQUENCE</scope>
    <source>
        <strain evidence="12">MELC-2E11</strain>
        <tissue evidence="12">Siphon/mantle</tissue>
    </source>
</reference>
<feature type="binding site" evidence="9">
    <location>
        <begin position="343"/>
        <end position="346"/>
    </location>
    <ligand>
        <name>FAD</name>
        <dbReference type="ChEBI" id="CHEBI:57692"/>
    </ligand>
</feature>
<name>A0ABY7GEG2_MYAAR</name>
<sequence>MTRLLNEDEDVNYLLITSTMGVDNRGVLVLFGSQTGTAQDVAEKIGREAKRRHFLPRVMALDNYNVADLIQENLTVFVCSTTGQGDPPDNMMKFWKFIMRKNLPKDSLCQLSHAVLGLGDSSYPKFNFVGKKLHRRLEQLGSSGLVNIGLADDQHDLGADAVVYPWMEGLFTRLLSLYPLPPGLDIVPADVRPPARFRVQFLTENGENQASENSEHDQSHPDVPGWFPGQPFPARLLANERVTARDHFQDTRLIRLNISGTSAPKLPQPCTVHYLVQNYLDINCVPRRSFFEMMLYFADDELEKDKLQEFCSAEGQVLHDFPKTSPNIPFQYLFDMIPVLQPRSFSIASSIKAHPGEIHLLVAVVKYKTRIQAPRQGVCSTWLASLDPSCGPTVPLWVKKGTIKFPCDAQMPVVMVGPGTGVAPFRSFIEERVADKIKENTLFFGCRYKAKDFYFENQWNNYVQENQMTLYTAFSRDNEHAIKDAGKDICDPLLAGAFFFVAGNSKNMPEAVREAVKDVLITHGHMDREQADTYIQTMDRQKRYQAETWS</sequence>
<keyword evidence="13" id="KW-1185">Reference proteome</keyword>